<feature type="domain" description="SPT2 homolog N-terminal" evidence="5">
    <location>
        <begin position="1"/>
        <end position="90"/>
    </location>
</feature>
<evidence type="ECO:0000256" key="1">
    <source>
        <dbReference type="ARBA" id="ARBA00006461"/>
    </source>
</evidence>
<dbReference type="SMART" id="SM00784">
    <property type="entry name" value="SPT2"/>
    <property type="match status" value="1"/>
</dbReference>
<dbReference type="RefSeq" id="XP_035458221.2">
    <property type="nucleotide sequence ID" value="XM_035602328.2"/>
</dbReference>
<sequence length="698" mass="81688">MEFRETLLAAQRNQQQKSSENAYYKARFDPPKKEQKQRDKLSANIQKFLAKKDEEERQKKIEEQRKRKELLAMRDPKDLRKIQKTLKVIKSANKSVIADAIDRDNTAVTREGPDQPDQDDYGYESQEAAAIYEKMMEKYSKMPDEPKFPVGNTFVKKDLNGTRERVKHALRHEDDPVPHKRRRKGENGERDLSPPTKYEPEKKETKPEKPKFRKPLPPPMDFNQLLKLAEQKKSEPIEIGKKKEVVAESEAGPERLMTKKQKRDYEEEMARRQRRLERLEAERNGGKKVSRDDRPRDDRSRDDRPRDDRSRESERERRPEPTGLGRIPKVSDKMNNSNSRNDSPRPSDRERSEREKIEKLQKERDRLRLEKDKAEREKERIDRERLDKLKAERERIERDIDRLNRDREKLEKAKSKLESSSRPPEKGVKGVNKPVDRSKLNYKEGIKQDVNKNIDLKSQNTYRIDKNSNERKLGVPGKQSDSKLLNGHSSQGKLVPKQREPVHQNGLKDKALLAKQRAAEGSQKLNDKRPVDSKGVPSKRPDDRKLGANDKAGPSKPKIASTFDFDKHINGLGKNGARKPDGSRQFPPGDVRRKAMEKKKRRALDSDSEYDSELDDFIDDGDDEMDYSKHIKEIFGYDKSKYRDMDDDDDPTMESSFARQQREEYISKKIGIMEDLEDMRLEAMQKKKSKKGRRISDD</sequence>
<comment type="similarity">
    <text evidence="1">Belongs to the SPT2 family.</text>
</comment>
<dbReference type="GO" id="GO:0042393">
    <property type="term" value="F:histone binding"/>
    <property type="evidence" value="ECO:0007669"/>
    <property type="project" value="TreeGrafter"/>
</dbReference>
<feature type="region of interest" description="Disordered" evidence="4">
    <location>
        <begin position="641"/>
        <end position="660"/>
    </location>
</feature>
<dbReference type="InterPro" id="IPR013256">
    <property type="entry name" value="Chromatin_SPT2"/>
</dbReference>
<feature type="region of interest" description="Disordered" evidence="4">
    <location>
        <begin position="1"/>
        <end position="69"/>
    </location>
</feature>
<feature type="compositionally biased region" description="Polar residues" evidence="4">
    <location>
        <begin position="11"/>
        <end position="21"/>
    </location>
</feature>
<feature type="region of interest" description="Disordered" evidence="4">
    <location>
        <begin position="142"/>
        <end position="622"/>
    </location>
</feature>
<feature type="region of interest" description="Disordered" evidence="4">
    <location>
        <begin position="102"/>
        <end position="126"/>
    </location>
</feature>
<dbReference type="PANTHER" id="PTHR22691:SF8">
    <property type="entry name" value="PROTEIN SPT2 HOMOLOG"/>
    <property type="match status" value="1"/>
</dbReference>
<reference evidence="7" key="1">
    <citation type="submission" date="2025-08" db="UniProtKB">
        <authorList>
            <consortium name="RefSeq"/>
        </authorList>
    </citation>
    <scope>IDENTIFICATION</scope>
    <source>
        <tissue evidence="7">Whole larval tissue</tissue>
    </source>
</reference>
<feature type="compositionally biased region" description="Basic and acidic residues" evidence="4">
    <location>
        <begin position="342"/>
        <end position="455"/>
    </location>
</feature>
<proteinExistence type="inferred from homology"/>
<evidence type="ECO:0000313" key="6">
    <source>
        <dbReference type="Proteomes" id="UP000829999"/>
    </source>
</evidence>
<dbReference type="PANTHER" id="PTHR22691">
    <property type="entry name" value="YEAST SPT2-RELATED"/>
    <property type="match status" value="1"/>
</dbReference>
<dbReference type="InterPro" id="IPR054552">
    <property type="entry name" value="SPT2_N"/>
</dbReference>
<keyword evidence="6" id="KW-1185">Reference proteome</keyword>
<organism evidence="6 7">
    <name type="scientific">Spodoptera frugiperda</name>
    <name type="common">Fall armyworm</name>
    <dbReference type="NCBI Taxonomy" id="7108"/>
    <lineage>
        <taxon>Eukaryota</taxon>
        <taxon>Metazoa</taxon>
        <taxon>Ecdysozoa</taxon>
        <taxon>Arthropoda</taxon>
        <taxon>Hexapoda</taxon>
        <taxon>Insecta</taxon>
        <taxon>Pterygota</taxon>
        <taxon>Neoptera</taxon>
        <taxon>Endopterygota</taxon>
        <taxon>Lepidoptera</taxon>
        <taxon>Glossata</taxon>
        <taxon>Ditrysia</taxon>
        <taxon>Noctuoidea</taxon>
        <taxon>Noctuidae</taxon>
        <taxon>Amphipyrinae</taxon>
        <taxon>Spodoptera</taxon>
    </lineage>
</organism>
<evidence type="ECO:0000256" key="4">
    <source>
        <dbReference type="SAM" id="MobiDB-lite"/>
    </source>
</evidence>
<feature type="compositionally biased region" description="Basic and acidic residues" evidence="4">
    <location>
        <begin position="26"/>
        <end position="41"/>
    </location>
</feature>
<feature type="compositionally biased region" description="Acidic residues" evidence="4">
    <location>
        <begin position="606"/>
        <end position="622"/>
    </location>
</feature>
<protein>
    <recommendedName>
        <fullName evidence="2">Protein SPT2 homolog</fullName>
    </recommendedName>
</protein>
<dbReference type="Pfam" id="PF08243">
    <property type="entry name" value="SPT2"/>
    <property type="match status" value="1"/>
</dbReference>
<evidence type="ECO:0000259" key="5">
    <source>
        <dbReference type="Pfam" id="PF22878"/>
    </source>
</evidence>
<gene>
    <name evidence="7" type="primary">LOC118281681</name>
</gene>
<dbReference type="GO" id="GO:0006334">
    <property type="term" value="P:nucleosome assembly"/>
    <property type="evidence" value="ECO:0007669"/>
    <property type="project" value="TreeGrafter"/>
</dbReference>
<keyword evidence="3" id="KW-0175">Coiled coil</keyword>
<accession>A0A9R0EU90</accession>
<evidence type="ECO:0000313" key="7">
    <source>
        <dbReference type="RefSeq" id="XP_035458221.2"/>
    </source>
</evidence>
<feature type="compositionally biased region" description="Basic and acidic residues" evidence="4">
    <location>
        <begin position="155"/>
        <end position="164"/>
    </location>
</feature>
<feature type="compositionally biased region" description="Basic and acidic residues" evidence="4">
    <location>
        <begin position="497"/>
        <end position="512"/>
    </location>
</feature>
<feature type="compositionally biased region" description="Basic and acidic residues" evidence="4">
    <location>
        <begin position="50"/>
        <end position="69"/>
    </location>
</feature>
<dbReference type="Proteomes" id="UP000829999">
    <property type="component" value="Chromosome 27"/>
</dbReference>
<feature type="compositionally biased region" description="Basic and acidic residues" evidence="4">
    <location>
        <begin position="229"/>
        <end position="320"/>
    </location>
</feature>
<dbReference type="AlphaFoldDB" id="A0A9R0EU90"/>
<dbReference type="GO" id="GO:0006360">
    <property type="term" value="P:transcription by RNA polymerase I"/>
    <property type="evidence" value="ECO:0007669"/>
    <property type="project" value="TreeGrafter"/>
</dbReference>
<name>A0A9R0EU90_SPOFR</name>
<feature type="compositionally biased region" description="Basic and acidic residues" evidence="4">
    <location>
        <begin position="185"/>
        <end position="210"/>
    </location>
</feature>
<feature type="compositionally biased region" description="Basic and acidic residues" evidence="4">
    <location>
        <begin position="463"/>
        <end position="473"/>
    </location>
</feature>
<evidence type="ECO:0000256" key="3">
    <source>
        <dbReference type="ARBA" id="ARBA00023054"/>
    </source>
</evidence>
<feature type="compositionally biased region" description="Basic and acidic residues" evidence="4">
    <location>
        <begin position="539"/>
        <end position="548"/>
    </location>
</feature>
<evidence type="ECO:0000256" key="2">
    <source>
        <dbReference type="ARBA" id="ARBA00013786"/>
    </source>
</evidence>
<dbReference type="GeneID" id="118281681"/>
<dbReference type="Pfam" id="PF22878">
    <property type="entry name" value="SPT2_N"/>
    <property type="match status" value="1"/>
</dbReference>
<dbReference type="GO" id="GO:0003677">
    <property type="term" value="F:DNA binding"/>
    <property type="evidence" value="ECO:0007669"/>
    <property type="project" value="TreeGrafter"/>
</dbReference>
<dbReference type="OrthoDB" id="6259853at2759"/>
<dbReference type="GO" id="GO:0005730">
    <property type="term" value="C:nucleolus"/>
    <property type="evidence" value="ECO:0007669"/>
    <property type="project" value="TreeGrafter"/>
</dbReference>